<dbReference type="Proteomes" id="UP000071859">
    <property type="component" value="Unassembled WGS sequence"/>
</dbReference>
<evidence type="ECO:0008006" key="4">
    <source>
        <dbReference type="Google" id="ProtNLM"/>
    </source>
</evidence>
<sequence length="85" mass="9521">MSKETGAQGRSKPARGRHDVATLAQRVSGLDAERYFDAQAQIEYRGALDRWPVLARLMNLAQASPEQHTPAVAETEDERADRMLR</sequence>
<keyword evidence="3" id="KW-1185">Reference proteome</keyword>
<gene>
    <name evidence="2" type="ORF">AWB78_03259</name>
</gene>
<feature type="region of interest" description="Disordered" evidence="1">
    <location>
        <begin position="62"/>
        <end position="85"/>
    </location>
</feature>
<accession>A0A158C0T7</accession>
<organism evidence="2 3">
    <name type="scientific">Caballeronia calidae</name>
    <dbReference type="NCBI Taxonomy" id="1777139"/>
    <lineage>
        <taxon>Bacteria</taxon>
        <taxon>Pseudomonadati</taxon>
        <taxon>Pseudomonadota</taxon>
        <taxon>Betaproteobacteria</taxon>
        <taxon>Burkholderiales</taxon>
        <taxon>Burkholderiaceae</taxon>
        <taxon>Caballeronia</taxon>
    </lineage>
</organism>
<comment type="caution">
    <text evidence="2">The sequence shown here is derived from an EMBL/GenBank/DDBJ whole genome shotgun (WGS) entry which is preliminary data.</text>
</comment>
<proteinExistence type="predicted"/>
<dbReference type="EMBL" id="FCOX02000015">
    <property type="protein sequence ID" value="SAK75127.1"/>
    <property type="molecule type" value="Genomic_DNA"/>
</dbReference>
<name>A0A158C0T7_9BURK</name>
<protein>
    <recommendedName>
        <fullName evidence="4">Cellulose biosynthesis protein BcsR</fullName>
    </recommendedName>
</protein>
<reference evidence="2" key="1">
    <citation type="submission" date="2016-01" db="EMBL/GenBank/DDBJ databases">
        <authorList>
            <person name="Peeters C."/>
        </authorList>
    </citation>
    <scope>NUCLEOTIDE SEQUENCE</scope>
    <source>
        <strain evidence="2">LMG 29321</strain>
    </source>
</reference>
<dbReference type="RefSeq" id="WP_063958976.1">
    <property type="nucleotide sequence ID" value="NZ_FCOX02000015.1"/>
</dbReference>
<evidence type="ECO:0000313" key="3">
    <source>
        <dbReference type="Proteomes" id="UP000071859"/>
    </source>
</evidence>
<evidence type="ECO:0000256" key="1">
    <source>
        <dbReference type="SAM" id="MobiDB-lite"/>
    </source>
</evidence>
<feature type="region of interest" description="Disordered" evidence="1">
    <location>
        <begin position="1"/>
        <end position="20"/>
    </location>
</feature>
<evidence type="ECO:0000313" key="2">
    <source>
        <dbReference type="EMBL" id="SAK75127.1"/>
    </source>
</evidence>
<dbReference type="AlphaFoldDB" id="A0A158C0T7"/>